<dbReference type="NCBIfam" id="TIGR00026">
    <property type="entry name" value="hi_GC_TIGR00026"/>
    <property type="match status" value="1"/>
</dbReference>
<accession>A0A6M1QNT4</accession>
<protein>
    <submittedName>
        <fullName evidence="1">Nitroreductase family deazaflavin-dependent oxidoreductase</fullName>
    </submittedName>
</protein>
<sequence length="151" mass="16772">MIDSVVSRLLRTRAVVRAPIWLYRHNAGWLFGPRMLMLEHVGRRSGVARYVCLEVVERPSADEIVVVSGFGTGAQWYQNLLVEPSCRVSMGTRTGVTATARFLTDEEAAAALGRYQQAHPKAWQRLRGAIEAAVGHEVETLPMVNLKLEGD</sequence>
<comment type="caution">
    <text evidence="1">The sequence shown here is derived from an EMBL/GenBank/DDBJ whole genome shotgun (WGS) entry which is preliminary data.</text>
</comment>
<keyword evidence="2" id="KW-1185">Reference proteome</keyword>
<reference evidence="1 2" key="1">
    <citation type="submission" date="2020-02" db="EMBL/GenBank/DDBJ databases">
        <title>Whole-genome analyses of novel actinobacteria.</title>
        <authorList>
            <person name="Sahin N."/>
        </authorList>
    </citation>
    <scope>NUCLEOTIDE SEQUENCE [LARGE SCALE GENOMIC DNA]</scope>
    <source>
        <strain evidence="1 2">KC13</strain>
    </source>
</reference>
<dbReference type="GO" id="GO:0016491">
    <property type="term" value="F:oxidoreductase activity"/>
    <property type="evidence" value="ECO:0007669"/>
    <property type="project" value="InterPro"/>
</dbReference>
<dbReference type="AlphaFoldDB" id="A0A6M1QNT4"/>
<evidence type="ECO:0000313" key="1">
    <source>
        <dbReference type="EMBL" id="NGN91293.1"/>
    </source>
</evidence>
<dbReference type="InterPro" id="IPR012349">
    <property type="entry name" value="Split_barrel_FMN-bd"/>
</dbReference>
<gene>
    <name evidence="1" type="ORF">G5C66_00885</name>
</gene>
<dbReference type="Gene3D" id="2.30.110.10">
    <property type="entry name" value="Electron Transport, Fmn-binding Protein, Chain A"/>
    <property type="match status" value="1"/>
</dbReference>
<name>A0A6M1QNT4_9ACTN</name>
<proteinExistence type="predicted"/>
<dbReference type="Pfam" id="PF04075">
    <property type="entry name" value="F420H2_quin_red"/>
    <property type="match status" value="1"/>
</dbReference>
<dbReference type="RefSeq" id="WP_165109277.1">
    <property type="nucleotide sequence ID" value="NZ_JAALAA010000001.1"/>
</dbReference>
<organism evidence="1 2">
    <name type="scientific">Nocardioides turkmenicus</name>
    <dbReference type="NCBI Taxonomy" id="2711220"/>
    <lineage>
        <taxon>Bacteria</taxon>
        <taxon>Bacillati</taxon>
        <taxon>Actinomycetota</taxon>
        <taxon>Actinomycetes</taxon>
        <taxon>Propionibacteriales</taxon>
        <taxon>Nocardioidaceae</taxon>
        <taxon>Nocardioides</taxon>
    </lineage>
</organism>
<dbReference type="InterPro" id="IPR004378">
    <property type="entry name" value="F420H2_quin_Rdtase"/>
</dbReference>
<evidence type="ECO:0000313" key="2">
    <source>
        <dbReference type="Proteomes" id="UP000483261"/>
    </source>
</evidence>
<dbReference type="Proteomes" id="UP000483261">
    <property type="component" value="Unassembled WGS sequence"/>
</dbReference>
<dbReference type="EMBL" id="JAALAA010000001">
    <property type="protein sequence ID" value="NGN91293.1"/>
    <property type="molecule type" value="Genomic_DNA"/>
</dbReference>